<evidence type="ECO:0000256" key="3">
    <source>
        <dbReference type="ARBA" id="ARBA00022741"/>
    </source>
</evidence>
<dbReference type="Pfam" id="PF00069">
    <property type="entry name" value="Pkinase"/>
    <property type="match status" value="1"/>
</dbReference>
<dbReference type="Gene3D" id="1.10.510.10">
    <property type="entry name" value="Transferase(Phosphotransferase) domain 1"/>
    <property type="match status" value="1"/>
</dbReference>
<accession>A0A1Y1S7L3</accession>
<keyword evidence="2" id="KW-0808">Transferase</keyword>
<dbReference type="GO" id="GO:0005524">
    <property type="term" value="F:ATP binding"/>
    <property type="evidence" value="ECO:0007669"/>
    <property type="project" value="UniProtKB-KW"/>
</dbReference>
<proteinExistence type="predicted"/>
<evidence type="ECO:0000256" key="5">
    <source>
        <dbReference type="ARBA" id="ARBA00022840"/>
    </source>
</evidence>
<evidence type="ECO:0000313" key="8">
    <source>
        <dbReference type="Proteomes" id="UP000192639"/>
    </source>
</evidence>
<dbReference type="PIRSF" id="PIRSF000654">
    <property type="entry name" value="Integrin-linked_kinase"/>
    <property type="match status" value="1"/>
</dbReference>
<gene>
    <name evidence="7" type="primary">MKK2</name>
    <name evidence="7" type="ORF">ECANGB1_741</name>
</gene>
<reference evidence="7 8" key="1">
    <citation type="journal article" date="2017" name="Environ. Microbiol.">
        <title>Decay of the glycolytic pathway and adaptation to intranuclear parasitism within Enterocytozoonidae microsporidia.</title>
        <authorList>
            <person name="Wiredu Boakye D."/>
            <person name="Jaroenlak P."/>
            <person name="Prachumwat A."/>
            <person name="Williams T.A."/>
            <person name="Bateman K.S."/>
            <person name="Itsathitphaisarn O."/>
            <person name="Sritunyalucksana K."/>
            <person name="Paszkiewicz K.H."/>
            <person name="Moore K.A."/>
            <person name="Stentiford G.D."/>
            <person name="Williams B.A."/>
        </authorList>
    </citation>
    <scope>NUCLEOTIDE SEQUENCE [LARGE SCALE GENOMIC DNA]</scope>
    <source>
        <strain evidence="7 8">GB1</strain>
    </source>
</reference>
<evidence type="ECO:0000256" key="2">
    <source>
        <dbReference type="ARBA" id="ARBA00022679"/>
    </source>
</evidence>
<organism evidence="7 8">
    <name type="scientific">Enterospora canceri</name>
    <dbReference type="NCBI Taxonomy" id="1081671"/>
    <lineage>
        <taxon>Eukaryota</taxon>
        <taxon>Fungi</taxon>
        <taxon>Fungi incertae sedis</taxon>
        <taxon>Microsporidia</taxon>
        <taxon>Enterocytozoonidae</taxon>
        <taxon>Enterospora</taxon>
    </lineage>
</organism>
<dbReference type="InterPro" id="IPR008271">
    <property type="entry name" value="Ser/Thr_kinase_AS"/>
</dbReference>
<evidence type="ECO:0000259" key="6">
    <source>
        <dbReference type="PROSITE" id="PS50011"/>
    </source>
</evidence>
<protein>
    <submittedName>
        <fullName evidence="7">MKK2</fullName>
    </submittedName>
</protein>
<keyword evidence="3" id="KW-0547">Nucleotide-binding</keyword>
<keyword evidence="1" id="KW-0723">Serine/threonine-protein kinase</keyword>
<dbReference type="PROSITE" id="PS00108">
    <property type="entry name" value="PROTEIN_KINASE_ST"/>
    <property type="match status" value="1"/>
</dbReference>
<keyword evidence="5" id="KW-0067">ATP-binding</keyword>
<sequence>MLENIKVKNGTYIILEYANHGTLESLIRYFKKSGSAINSRLIWSVAAQVLDGLRHLHSLNIIHRDIKPANILINQIRHNGSSFLEFKIADFSLSTQKTAVEDRSVIGTPYYMAPEIVSKQKYDQRVDVWALGVIIYEMHHNLKPFSGSTRDVLYDEILNKDVTAQKSIKNDSLGSLIRRCLSRKQRPTPRELIKGSEKLRLTLTTIELRQREIQIEKLETRLKKSKVDQR</sequence>
<dbReference type="PROSITE" id="PS50011">
    <property type="entry name" value="PROTEIN_KINASE_DOM"/>
    <property type="match status" value="1"/>
</dbReference>
<dbReference type="SUPFAM" id="SSF56112">
    <property type="entry name" value="Protein kinase-like (PK-like)"/>
    <property type="match status" value="1"/>
</dbReference>
<feature type="domain" description="Protein kinase" evidence="6">
    <location>
        <begin position="1"/>
        <end position="199"/>
    </location>
</feature>
<dbReference type="AlphaFoldDB" id="A0A1Y1S7L3"/>
<dbReference type="VEuPathDB" id="MicrosporidiaDB:ECANGB1_741"/>
<keyword evidence="8" id="KW-1185">Reference proteome</keyword>
<dbReference type="OrthoDB" id="248923at2759"/>
<keyword evidence="4" id="KW-0418">Kinase</keyword>
<dbReference type="EMBL" id="LWDP01000021">
    <property type="protein sequence ID" value="ORD94432.1"/>
    <property type="molecule type" value="Genomic_DNA"/>
</dbReference>
<dbReference type="InterPro" id="IPR011009">
    <property type="entry name" value="Kinase-like_dom_sf"/>
</dbReference>
<dbReference type="SMART" id="SM00220">
    <property type="entry name" value="S_TKc"/>
    <property type="match status" value="1"/>
</dbReference>
<name>A0A1Y1S7L3_9MICR</name>
<evidence type="ECO:0000313" key="7">
    <source>
        <dbReference type="EMBL" id="ORD94432.1"/>
    </source>
</evidence>
<comment type="caution">
    <text evidence="7">The sequence shown here is derived from an EMBL/GenBank/DDBJ whole genome shotgun (WGS) entry which is preliminary data.</text>
</comment>
<dbReference type="GO" id="GO:0004674">
    <property type="term" value="F:protein serine/threonine kinase activity"/>
    <property type="evidence" value="ECO:0007669"/>
    <property type="project" value="UniProtKB-KW"/>
</dbReference>
<dbReference type="GO" id="GO:0005634">
    <property type="term" value="C:nucleus"/>
    <property type="evidence" value="ECO:0007669"/>
    <property type="project" value="TreeGrafter"/>
</dbReference>
<dbReference type="InterPro" id="IPR000719">
    <property type="entry name" value="Prot_kinase_dom"/>
</dbReference>
<evidence type="ECO:0000256" key="4">
    <source>
        <dbReference type="ARBA" id="ARBA00022777"/>
    </source>
</evidence>
<evidence type="ECO:0000256" key="1">
    <source>
        <dbReference type="ARBA" id="ARBA00022527"/>
    </source>
</evidence>
<dbReference type="PANTHER" id="PTHR24345">
    <property type="entry name" value="SERINE/THREONINE-PROTEIN KINASE PLK"/>
    <property type="match status" value="1"/>
</dbReference>
<dbReference type="PANTHER" id="PTHR24345:SF0">
    <property type="entry name" value="CELL CYCLE SERINE_THREONINE-PROTEIN KINASE CDC5_MSD2"/>
    <property type="match status" value="1"/>
</dbReference>
<dbReference type="Proteomes" id="UP000192639">
    <property type="component" value="Unassembled WGS sequence"/>
</dbReference>